<feature type="signal peptide" evidence="1">
    <location>
        <begin position="1"/>
        <end position="20"/>
    </location>
</feature>
<keyword evidence="1" id="KW-0732">Signal</keyword>
<keyword evidence="3" id="KW-1185">Reference proteome</keyword>
<gene>
    <name evidence="2" type="ORF">PAC_01150</name>
</gene>
<evidence type="ECO:0000313" key="2">
    <source>
        <dbReference type="EMBL" id="CZR51275.1"/>
    </source>
</evidence>
<dbReference type="AlphaFoldDB" id="A0A1L7WES5"/>
<evidence type="ECO:0000256" key="1">
    <source>
        <dbReference type="SAM" id="SignalP"/>
    </source>
</evidence>
<name>A0A1L7WES5_9HELO</name>
<evidence type="ECO:0000313" key="3">
    <source>
        <dbReference type="Proteomes" id="UP000184330"/>
    </source>
</evidence>
<dbReference type="EMBL" id="FJOG01000001">
    <property type="protein sequence ID" value="CZR51275.1"/>
    <property type="molecule type" value="Genomic_DNA"/>
</dbReference>
<dbReference type="OrthoDB" id="4804534at2759"/>
<reference evidence="2 3" key="1">
    <citation type="submission" date="2016-03" db="EMBL/GenBank/DDBJ databases">
        <authorList>
            <person name="Ploux O."/>
        </authorList>
    </citation>
    <scope>NUCLEOTIDE SEQUENCE [LARGE SCALE GENOMIC DNA]</scope>
    <source>
        <strain evidence="2 3">UAMH 11012</strain>
    </source>
</reference>
<dbReference type="Proteomes" id="UP000184330">
    <property type="component" value="Unassembled WGS sequence"/>
</dbReference>
<sequence length="76" mass="7808">MQFPLTSLLALTALLTTALASPATINERSAASDKAALKAEVGKAVDPNLPNGSIILSNGQGSCVAVDNEGWNVGWR</sequence>
<accession>A0A1L7WES5</accession>
<feature type="chain" id="PRO_5012499130" evidence="1">
    <location>
        <begin position="21"/>
        <end position="76"/>
    </location>
</feature>
<protein>
    <submittedName>
        <fullName evidence="2">Uncharacterized protein</fullName>
    </submittedName>
</protein>
<proteinExistence type="predicted"/>
<organism evidence="2 3">
    <name type="scientific">Phialocephala subalpina</name>
    <dbReference type="NCBI Taxonomy" id="576137"/>
    <lineage>
        <taxon>Eukaryota</taxon>
        <taxon>Fungi</taxon>
        <taxon>Dikarya</taxon>
        <taxon>Ascomycota</taxon>
        <taxon>Pezizomycotina</taxon>
        <taxon>Leotiomycetes</taxon>
        <taxon>Helotiales</taxon>
        <taxon>Mollisiaceae</taxon>
        <taxon>Phialocephala</taxon>
        <taxon>Phialocephala fortinii species complex</taxon>
    </lineage>
</organism>